<reference evidence="4" key="2">
    <citation type="submission" date="2020-11" db="EMBL/GenBank/DDBJ databases">
        <authorList>
            <person name="McCartney M.A."/>
            <person name="Auch B."/>
            <person name="Kono T."/>
            <person name="Mallez S."/>
            <person name="Becker A."/>
            <person name="Gohl D.M."/>
            <person name="Silverstein K.A.T."/>
            <person name="Koren S."/>
            <person name="Bechman K.B."/>
            <person name="Herman A."/>
            <person name="Abrahante J.E."/>
            <person name="Garbe J."/>
        </authorList>
    </citation>
    <scope>NUCLEOTIDE SEQUENCE</scope>
    <source>
        <strain evidence="4">Duluth1</strain>
        <tissue evidence="4">Whole animal</tissue>
    </source>
</reference>
<evidence type="ECO:0000256" key="3">
    <source>
        <dbReference type="SAM" id="SignalP"/>
    </source>
</evidence>
<reference evidence="4" key="1">
    <citation type="journal article" date="2019" name="bioRxiv">
        <title>The Genome of the Zebra Mussel, Dreissena polymorpha: A Resource for Invasive Species Research.</title>
        <authorList>
            <person name="McCartney M.A."/>
            <person name="Auch B."/>
            <person name="Kono T."/>
            <person name="Mallez S."/>
            <person name="Zhang Y."/>
            <person name="Obille A."/>
            <person name="Becker A."/>
            <person name="Abrahante J.E."/>
            <person name="Garbe J."/>
            <person name="Badalamenti J.P."/>
            <person name="Herman A."/>
            <person name="Mangelson H."/>
            <person name="Liachko I."/>
            <person name="Sullivan S."/>
            <person name="Sone E.D."/>
            <person name="Koren S."/>
            <person name="Silverstein K.A.T."/>
            <person name="Beckman K.B."/>
            <person name="Gohl D.M."/>
        </authorList>
    </citation>
    <scope>NUCLEOTIDE SEQUENCE</scope>
    <source>
        <strain evidence="4">Duluth1</strain>
        <tissue evidence="4">Whole animal</tissue>
    </source>
</reference>
<comment type="caution">
    <text evidence="4">The sequence shown here is derived from an EMBL/GenBank/DDBJ whole genome shotgun (WGS) entry which is preliminary data.</text>
</comment>
<feature type="region of interest" description="Disordered" evidence="2">
    <location>
        <begin position="109"/>
        <end position="136"/>
    </location>
</feature>
<evidence type="ECO:0000313" key="4">
    <source>
        <dbReference type="EMBL" id="KAH3812469.1"/>
    </source>
</evidence>
<organism evidence="4 5">
    <name type="scientific">Dreissena polymorpha</name>
    <name type="common">Zebra mussel</name>
    <name type="synonym">Mytilus polymorpha</name>
    <dbReference type="NCBI Taxonomy" id="45954"/>
    <lineage>
        <taxon>Eukaryota</taxon>
        <taxon>Metazoa</taxon>
        <taxon>Spiralia</taxon>
        <taxon>Lophotrochozoa</taxon>
        <taxon>Mollusca</taxon>
        <taxon>Bivalvia</taxon>
        <taxon>Autobranchia</taxon>
        <taxon>Heteroconchia</taxon>
        <taxon>Euheterodonta</taxon>
        <taxon>Imparidentia</taxon>
        <taxon>Neoheterodontei</taxon>
        <taxon>Myida</taxon>
        <taxon>Dreissenoidea</taxon>
        <taxon>Dreissenidae</taxon>
        <taxon>Dreissena</taxon>
    </lineage>
</organism>
<dbReference type="AlphaFoldDB" id="A0A9D4G8G9"/>
<gene>
    <name evidence="4" type="ORF">DPMN_140902</name>
</gene>
<feature type="chain" id="PRO_5039204955" evidence="3">
    <location>
        <begin position="16"/>
        <end position="233"/>
    </location>
</feature>
<dbReference type="Proteomes" id="UP000828390">
    <property type="component" value="Unassembled WGS sequence"/>
</dbReference>
<keyword evidence="1" id="KW-0175">Coiled coil</keyword>
<feature type="signal peptide" evidence="3">
    <location>
        <begin position="1"/>
        <end position="15"/>
    </location>
</feature>
<evidence type="ECO:0000256" key="2">
    <source>
        <dbReference type="SAM" id="MobiDB-lite"/>
    </source>
</evidence>
<accession>A0A9D4G8G9</accession>
<keyword evidence="3" id="KW-0732">Signal</keyword>
<name>A0A9D4G8G9_DREPO</name>
<feature type="coiled-coil region" evidence="1">
    <location>
        <begin position="159"/>
        <end position="187"/>
    </location>
</feature>
<protein>
    <submittedName>
        <fullName evidence="4">Uncharacterized protein</fullName>
    </submittedName>
</protein>
<sequence length="233" mass="26856">MSLLLFCVRARGLAALQAFLKVLRATFHGWIADNILEAQIDKVGSLAAVGKISVREAINRLTAVDGQLRPTEEFPVTRFHPTTEYYHRHRPIPSVYYLNNQHHPEWEWNRNEQRNSRSSPERSRDGRGSPFRQIPENLRHLQKTFENEAAVTRKSLSILKQEEVTIKALLQQNLREQQEALLKQEALTQIKSQITEINSSAASLLKQDPGDHVTRRRLSLLQRVPWDVNAQTD</sequence>
<dbReference type="EMBL" id="JAIWYP010000006">
    <property type="protein sequence ID" value="KAH3812469.1"/>
    <property type="molecule type" value="Genomic_DNA"/>
</dbReference>
<feature type="compositionally biased region" description="Basic and acidic residues" evidence="2">
    <location>
        <begin position="109"/>
        <end position="127"/>
    </location>
</feature>
<keyword evidence="5" id="KW-1185">Reference proteome</keyword>
<evidence type="ECO:0000313" key="5">
    <source>
        <dbReference type="Proteomes" id="UP000828390"/>
    </source>
</evidence>
<proteinExistence type="predicted"/>
<evidence type="ECO:0000256" key="1">
    <source>
        <dbReference type="SAM" id="Coils"/>
    </source>
</evidence>